<accession>A0A928Z8V0</accession>
<reference evidence="1" key="1">
    <citation type="submission" date="2020-10" db="EMBL/GenBank/DDBJ databases">
        <authorList>
            <person name="Castelo-Branco R."/>
            <person name="Eusebio N."/>
            <person name="Adriana R."/>
            <person name="Vieira A."/>
            <person name="Brugerolle De Fraissinette N."/>
            <person name="Rezende De Castro R."/>
            <person name="Schneider M.P."/>
            <person name="Vasconcelos V."/>
            <person name="Leao P.N."/>
        </authorList>
    </citation>
    <scope>NUCLEOTIDE SEQUENCE</scope>
    <source>
        <strain evidence="1">LEGE 11467</strain>
    </source>
</reference>
<dbReference type="Proteomes" id="UP000621799">
    <property type="component" value="Unassembled WGS sequence"/>
</dbReference>
<dbReference type="EMBL" id="JADEXN010000063">
    <property type="protein sequence ID" value="MBE9040196.1"/>
    <property type="molecule type" value="Genomic_DNA"/>
</dbReference>
<proteinExistence type="predicted"/>
<evidence type="ECO:0000313" key="1">
    <source>
        <dbReference type="EMBL" id="MBE9040196.1"/>
    </source>
</evidence>
<keyword evidence="2" id="KW-1185">Reference proteome</keyword>
<evidence type="ECO:0000313" key="2">
    <source>
        <dbReference type="Proteomes" id="UP000621799"/>
    </source>
</evidence>
<dbReference type="RefSeq" id="WP_264320452.1">
    <property type="nucleotide sequence ID" value="NZ_JADEXN010000063.1"/>
</dbReference>
<dbReference type="AlphaFoldDB" id="A0A928Z8V0"/>
<sequence>MSRHNIEYDCYTITVGWDSPMNTFFGTIFERRAKDRTDYEEPSVWLGSEVDEFQDIDRFVEVFESETRQQGLLGIEISNELAQTLEQDRQREGEGFGERSDEIVEFVFKNQPNDSKLEG</sequence>
<protein>
    <submittedName>
        <fullName evidence="1">Uncharacterized protein</fullName>
    </submittedName>
</protein>
<comment type="caution">
    <text evidence="1">The sequence shown here is derived from an EMBL/GenBank/DDBJ whole genome shotgun (WGS) entry which is preliminary data.</text>
</comment>
<organism evidence="1 2">
    <name type="scientific">Zarconia navalis LEGE 11467</name>
    <dbReference type="NCBI Taxonomy" id="1828826"/>
    <lineage>
        <taxon>Bacteria</taxon>
        <taxon>Bacillati</taxon>
        <taxon>Cyanobacteriota</taxon>
        <taxon>Cyanophyceae</taxon>
        <taxon>Oscillatoriophycideae</taxon>
        <taxon>Oscillatoriales</taxon>
        <taxon>Oscillatoriales incertae sedis</taxon>
        <taxon>Zarconia</taxon>
        <taxon>Zarconia navalis</taxon>
    </lineage>
</organism>
<name>A0A928Z8V0_9CYAN</name>
<gene>
    <name evidence="1" type="ORF">IQ235_05240</name>
</gene>